<dbReference type="Proteomes" id="UP000831156">
    <property type="component" value="Chromosome 12"/>
</dbReference>
<evidence type="ECO:0000256" key="1">
    <source>
        <dbReference type="ARBA" id="ARBA00009725"/>
    </source>
</evidence>
<protein>
    <recommendedName>
        <fullName evidence="4">tRNA N(3)-methylcytidine methyltransferase</fullName>
        <ecNumber evidence="4">2.1.1.-</ecNumber>
    </recommendedName>
</protein>
<dbReference type="PIRSF" id="PIRSF037755">
    <property type="entry name" value="Mettl2_prd"/>
    <property type="match status" value="1"/>
</dbReference>
<dbReference type="Gene3D" id="3.40.50.150">
    <property type="entry name" value="Vaccinia Virus protein VP39"/>
    <property type="match status" value="2"/>
</dbReference>
<dbReference type="CDD" id="cd02440">
    <property type="entry name" value="AdoMet_MTases"/>
    <property type="match status" value="1"/>
</dbReference>
<evidence type="ECO:0000313" key="6">
    <source>
        <dbReference type="EMBL" id="SOV16776.1"/>
    </source>
</evidence>
<dbReference type="Pfam" id="PF13489">
    <property type="entry name" value="Methyltransf_23"/>
    <property type="match status" value="1"/>
</dbReference>
<proteinExistence type="inferred from homology"/>
<evidence type="ECO:0000256" key="2">
    <source>
        <dbReference type="ARBA" id="ARBA00022603"/>
    </source>
</evidence>
<accession>A0ABY1UR59</accession>
<dbReference type="SUPFAM" id="SSF53335">
    <property type="entry name" value="S-adenosyl-L-methionine-dependent methyltransferases"/>
    <property type="match status" value="1"/>
</dbReference>
<dbReference type="GO" id="GO:0032259">
    <property type="term" value="P:methylation"/>
    <property type="evidence" value="ECO:0007669"/>
    <property type="project" value="UniProtKB-KW"/>
</dbReference>
<comment type="function">
    <text evidence="4">S-adenosyl-L-methionine-dependent methyltransferase.</text>
</comment>
<feature type="region of interest" description="Disordered" evidence="5">
    <location>
        <begin position="180"/>
        <end position="205"/>
    </location>
</feature>
<evidence type="ECO:0000256" key="3">
    <source>
        <dbReference type="ARBA" id="ARBA00022679"/>
    </source>
</evidence>
<organism evidence="6 7">
    <name type="scientific">Plasmodium gaboni</name>
    <dbReference type="NCBI Taxonomy" id="647221"/>
    <lineage>
        <taxon>Eukaryota</taxon>
        <taxon>Sar</taxon>
        <taxon>Alveolata</taxon>
        <taxon>Apicomplexa</taxon>
        <taxon>Aconoidasida</taxon>
        <taxon>Haemosporida</taxon>
        <taxon>Plasmodiidae</taxon>
        <taxon>Plasmodium</taxon>
        <taxon>Plasmodium (Laverania)</taxon>
    </lineage>
</organism>
<comment type="similarity">
    <text evidence="1 4">Belongs to the methyltransferase superfamily. METL family.</text>
</comment>
<dbReference type="PANTHER" id="PTHR22809:SF5">
    <property type="entry name" value="TRNA N(3)-METHYLCYTIDINE METHYLTRANSFERASE METTL6"/>
    <property type="match status" value="1"/>
</dbReference>
<dbReference type="EMBL" id="LT969435">
    <property type="protein sequence ID" value="SOV16776.1"/>
    <property type="molecule type" value="Genomic_DNA"/>
</dbReference>
<keyword evidence="3 4" id="KW-0808">Transferase</keyword>
<feature type="compositionally biased region" description="Low complexity" evidence="5">
    <location>
        <begin position="187"/>
        <end position="196"/>
    </location>
</feature>
<dbReference type="GO" id="GO:0008168">
    <property type="term" value="F:methyltransferase activity"/>
    <property type="evidence" value="ECO:0007669"/>
    <property type="project" value="UniProtKB-KW"/>
</dbReference>
<gene>
    <name evidence="6" type="ORF">PGABG01_1246500</name>
</gene>
<sequence length="381" mass="45314">MRAFFDSDIVINFTLSEEAIEKEKSIIENNKRLVRDCQREKLLCDVKKNWDKFYNQYKTNFFKDRKWLKVEFDHIFKEGLKNYDENVEESEIKKDDQTKLVLEIGCGVGNSLIPLLMEYEHCNFIGIDFSKHAINFLNDKWQKILSMNNKLKVENMNVESNMKDEYEKEIKNKNILSENNIKDGYQNDDNNNNNNNNDDDNNNNDHNNNNDCFILEEQNCSDIFELKSYKKLGNLIKTCVVDITSSDDDNSNFICEYGSVDIILLIYVLSAVQPDKMINVINNSYKYLKKGGYVLLRDYGLYDLTQVRFAIKKEKNISENFYVRGDKTFVYFFKTEELHDLFCNNGKFEEIQNKYITRIVKNRKRNLEMKRIWVQSIFRKI</sequence>
<name>A0ABY1UR59_9APIC</name>
<evidence type="ECO:0000256" key="5">
    <source>
        <dbReference type="SAM" id="MobiDB-lite"/>
    </source>
</evidence>
<evidence type="ECO:0000256" key="4">
    <source>
        <dbReference type="PIRNR" id="PIRNR037755"/>
    </source>
</evidence>
<keyword evidence="7" id="KW-1185">Reference proteome</keyword>
<keyword evidence="2 4" id="KW-0489">Methyltransferase</keyword>
<evidence type="ECO:0000313" key="7">
    <source>
        <dbReference type="Proteomes" id="UP000831156"/>
    </source>
</evidence>
<dbReference type="EC" id="2.1.1.-" evidence="4"/>
<dbReference type="InterPro" id="IPR026113">
    <property type="entry name" value="METTL2/6/8-like"/>
</dbReference>
<dbReference type="PANTHER" id="PTHR22809">
    <property type="entry name" value="METHYLTRANSFERASE-RELATED"/>
    <property type="match status" value="1"/>
</dbReference>
<reference evidence="6" key="1">
    <citation type="submission" date="2016-09" db="EMBL/GenBank/DDBJ databases">
        <authorList>
            <consortium name="Pathogen Informatics"/>
            <person name="Sun Q."/>
            <person name="Inoue M."/>
        </authorList>
    </citation>
    <scope>NUCLEOTIDE SEQUENCE</scope>
</reference>
<dbReference type="InterPro" id="IPR029063">
    <property type="entry name" value="SAM-dependent_MTases_sf"/>
</dbReference>